<accession>A0A8J2K3N1</accession>
<feature type="non-terminal residue" evidence="2">
    <location>
        <position position="1"/>
    </location>
</feature>
<evidence type="ECO:0000313" key="3">
    <source>
        <dbReference type="Proteomes" id="UP000708208"/>
    </source>
</evidence>
<dbReference type="Proteomes" id="UP000708208">
    <property type="component" value="Unassembled WGS sequence"/>
</dbReference>
<organism evidence="2 3">
    <name type="scientific">Allacma fusca</name>
    <dbReference type="NCBI Taxonomy" id="39272"/>
    <lineage>
        <taxon>Eukaryota</taxon>
        <taxon>Metazoa</taxon>
        <taxon>Ecdysozoa</taxon>
        <taxon>Arthropoda</taxon>
        <taxon>Hexapoda</taxon>
        <taxon>Collembola</taxon>
        <taxon>Symphypleona</taxon>
        <taxon>Sminthuridae</taxon>
        <taxon>Allacma</taxon>
    </lineage>
</organism>
<sequence length="182" mass="20960">MFNNAFNNLQNRFRLLRCRLSDEEYPPFSDYSQTACKIRAEAVITFFNASTYSYKAASMMANSFRYIPGKGLGVSGEANEFIVTPPPDIEALGFRRLDSDIMKSVGKTYLRDDTPIDFGRKYDRYVSGGFVPGTNGRDWRELKKEQRKQDQSDGKLKKGRCAKSKRQRHQRTGYVPTHEKED</sequence>
<feature type="compositionally biased region" description="Basic residues" evidence="1">
    <location>
        <begin position="157"/>
        <end position="171"/>
    </location>
</feature>
<evidence type="ECO:0000313" key="2">
    <source>
        <dbReference type="EMBL" id="CAG7727246.1"/>
    </source>
</evidence>
<dbReference type="AlphaFoldDB" id="A0A8J2K3N1"/>
<name>A0A8J2K3N1_9HEXA</name>
<feature type="compositionally biased region" description="Basic and acidic residues" evidence="1">
    <location>
        <begin position="137"/>
        <end position="156"/>
    </location>
</feature>
<proteinExistence type="predicted"/>
<evidence type="ECO:0000256" key="1">
    <source>
        <dbReference type="SAM" id="MobiDB-lite"/>
    </source>
</evidence>
<comment type="caution">
    <text evidence="2">The sequence shown here is derived from an EMBL/GenBank/DDBJ whole genome shotgun (WGS) entry which is preliminary data.</text>
</comment>
<protein>
    <submittedName>
        <fullName evidence="2">Uncharacterized protein</fullName>
    </submittedName>
</protein>
<gene>
    <name evidence="2" type="ORF">AFUS01_LOCUS16098</name>
</gene>
<keyword evidence="3" id="KW-1185">Reference proteome</keyword>
<dbReference type="EMBL" id="CAJVCH010145785">
    <property type="protein sequence ID" value="CAG7727246.1"/>
    <property type="molecule type" value="Genomic_DNA"/>
</dbReference>
<reference evidence="2" key="1">
    <citation type="submission" date="2021-06" db="EMBL/GenBank/DDBJ databases">
        <authorList>
            <person name="Hodson N. C."/>
            <person name="Mongue J. A."/>
            <person name="Jaron S. K."/>
        </authorList>
    </citation>
    <scope>NUCLEOTIDE SEQUENCE</scope>
</reference>
<feature type="region of interest" description="Disordered" evidence="1">
    <location>
        <begin position="136"/>
        <end position="182"/>
    </location>
</feature>